<evidence type="ECO:0000256" key="2">
    <source>
        <dbReference type="SAM" id="SignalP"/>
    </source>
</evidence>
<evidence type="ECO:0000313" key="5">
    <source>
        <dbReference type="Proteomes" id="UP000244193"/>
    </source>
</evidence>
<dbReference type="Pfam" id="PF24595">
    <property type="entry name" value="DUF7619"/>
    <property type="match status" value="1"/>
</dbReference>
<feature type="signal peptide" evidence="2">
    <location>
        <begin position="1"/>
        <end position="19"/>
    </location>
</feature>
<dbReference type="InterPro" id="IPR049804">
    <property type="entry name" value="Choice_anch_L"/>
</dbReference>
<evidence type="ECO:0000259" key="3">
    <source>
        <dbReference type="PROSITE" id="PS50853"/>
    </source>
</evidence>
<feature type="domain" description="Fibronectin type-III" evidence="3">
    <location>
        <begin position="163"/>
        <end position="254"/>
    </location>
</feature>
<keyword evidence="5" id="KW-1185">Reference proteome</keyword>
<dbReference type="KEGG" id="fmg:HYN48_05430"/>
<accession>A0A2S0RD58</accession>
<keyword evidence="1 2" id="KW-0732">Signal</keyword>
<name>A0A2S0RD58_9FLAO</name>
<evidence type="ECO:0000256" key="1">
    <source>
        <dbReference type="ARBA" id="ARBA00022729"/>
    </source>
</evidence>
<dbReference type="InterPro" id="IPR026444">
    <property type="entry name" value="Secre_tail"/>
</dbReference>
<proteinExistence type="predicted"/>
<feature type="domain" description="Fibronectin type-III" evidence="3">
    <location>
        <begin position="679"/>
        <end position="780"/>
    </location>
</feature>
<dbReference type="PROSITE" id="PS50853">
    <property type="entry name" value="FN3"/>
    <property type="match status" value="3"/>
</dbReference>
<dbReference type="NCBIfam" id="TIGR01451">
    <property type="entry name" value="B_ant_repeat"/>
    <property type="match status" value="1"/>
</dbReference>
<dbReference type="NCBIfam" id="NF038133">
    <property type="entry name" value="choice_anch_L"/>
    <property type="match status" value="1"/>
</dbReference>
<dbReference type="Pfam" id="PF00041">
    <property type="entry name" value="fn3"/>
    <property type="match status" value="2"/>
</dbReference>
<protein>
    <recommendedName>
        <fullName evidence="3">Fibronectin type-III domain-containing protein</fullName>
    </recommendedName>
</protein>
<dbReference type="CDD" id="cd00063">
    <property type="entry name" value="FN3"/>
    <property type="match status" value="3"/>
</dbReference>
<organism evidence="4 5">
    <name type="scientific">Flavobacterium magnum</name>
    <dbReference type="NCBI Taxonomy" id="2162713"/>
    <lineage>
        <taxon>Bacteria</taxon>
        <taxon>Pseudomonadati</taxon>
        <taxon>Bacteroidota</taxon>
        <taxon>Flavobacteriia</taxon>
        <taxon>Flavobacteriales</taxon>
        <taxon>Flavobacteriaceae</taxon>
        <taxon>Flavobacterium</taxon>
    </lineage>
</organism>
<dbReference type="RefSeq" id="WP_108370158.1">
    <property type="nucleotide sequence ID" value="NZ_CP028811.1"/>
</dbReference>
<dbReference type="SMART" id="SM00060">
    <property type="entry name" value="FN3"/>
    <property type="match status" value="3"/>
</dbReference>
<dbReference type="OrthoDB" id="1279255at2"/>
<sequence>MKTQLHLSVCAFLIFIANAFSQTGNTCDNPIAIPSLPYQVSGYTGNYGDDFDLPQGTSCGALPATTNYLAGSEVFYSYTSVVDGDLTLSLTASSLNSGIFVYTNCASVGTACVAGLANSSSSTRSLTLNAIAGQTYIIVISSSGVTPEINYTLIVQQRMCGPRPFALSASEITGTQATLSWSNAFFPSYQIAVQPLGSSIPTGPGQYTSNTDSVTVSGLEPVTPYQFWVRSECAENSGIFTDWAGPFAFNTQMCDATNTCNYTFRLKTTASGWGSTRMQVRQNGIVLATLGSTFVTGQGPVDVTVPLCNGVPFDLFWSVANTTPGNKMIDILNSFGQKIFSKPAGVGSVNTILYSGVVDCSAPQCDLAPESVSVNGLTTNSANVAWVSPAITSWDIYLAAPGDPIPTVDTVPTYANVTTNSYTLSDLDDDTAYTVFIRSNCTPLSSGWSAASFNTLPICIKPLSLSVSSITTSNATLSWQKGTPADTAWEVLLLPSLSGQVPATPPAANPDLSGGGLLIPTTIYSPLTLDTGTLSVATIYLYYIRTVCSADLKSKWAGPYVFNTVTCDPADKCNYVFTMTDTGANGWNDGRMQIRQNGIVIKTIGNSINGASTSVAAALCNGVPFDLYWSEGGTAPSEIGVSIQNPYDDTIFTKLPGQGNPLDVLYSSIANCNPAACPKPSALTVNSDAMTQTSAMLAWTENGTATQWEVYVVPEGGPAPVNDNPVTGTGAYHIADSNPYLLTGLEPQTKYIYYVRAICSETEISTWPLTAPKAFTTKPLNDECSNATIVPVNPGIDGMLFAEGNTKGGTASLPYPSMVCGNFDDDIWFSFQATATTHLIMMDDFLLDSPVGQDLSHSLYSGDDCGSLTQLYCSTLNASVANNLTIGNYYKISVFTNWPDAQSGPFKIRITTPEPVTNDECNTAILVPTGDSTCSNATHGSIAGASASAQSTTCVGTPDDDIWFKFVAVDTNMAISIDNIAGYSDLVHSLYNGDCDNLTPLYCSRPHASIAENLIVGQTYYVRIWSYSDVPVNATFDLCIRKTTVPITVTTAQYTNEQLVSNVLINNPCVDISNVSSSSGNNFGSVNGIGYFTNFESNNFFPFTNGVVLSTGDAVHAGGHNLTTLSDGSTSWAGDFQLETAVNMDVGSRNASVLEFDFTTPTAYMSFNFLFASEEYGTYQCNFSDSFAFLLTDLVTGTTKNLAVLPDGSTPISVITIRDNAYNLQCSSVNPEFFDHLFSADLGNELFSAINFNGQTHVMTAASAIEPNHPYHIKLVIADRGDSQFDSAVFIQAGSFASGPPECHDKLRLTAFIDANNNGIKDDTEIPFTHGSFSSQLNNAGEVSHISTPVGVYTVYNPNPADTYDFSYTVDPEYQTYFTAGTTAFNDVNIPVGSGTTELFFPISILQPYTNASVSIVPVNSPRPGFDYVNKVVYTNLGMTACSGTITFNRAAPTSIVAVSQSGTTATDDGFDYSFSNLLPQETRTFDVTLHVPNIPAVHLGDLLTTSAVITAQAGDINSNDNLFTNTQVVVGSYDPNDKQEAHGGKVNINQFTADDYLYYTIRFQNTGTYNALNIRIEDLLDPQLDPASIRMVDASHNYVMQRVDNKLVWYFDYIQLPSVFQNEELSHGYVIFRVKPLPGFEAGDAIPNVAEIHFDTNPPIVTNIANTIFEIPLGIGQISESDVLLFPNPADQYVRIILANTSENIAAVSIFDMLGKSIFRQVTVNSREAELDISQLAKGVYMVEIVTENHLKQVKKLVIR</sequence>
<dbReference type="SUPFAM" id="SSF49265">
    <property type="entry name" value="Fibronectin type III"/>
    <property type="match status" value="3"/>
</dbReference>
<dbReference type="InterPro" id="IPR013783">
    <property type="entry name" value="Ig-like_fold"/>
</dbReference>
<dbReference type="InterPro" id="IPR055353">
    <property type="entry name" value="DUF7619"/>
</dbReference>
<dbReference type="Proteomes" id="UP000244193">
    <property type="component" value="Chromosome"/>
</dbReference>
<dbReference type="Gene3D" id="2.60.40.10">
    <property type="entry name" value="Immunoglobulins"/>
    <property type="match status" value="3"/>
</dbReference>
<dbReference type="Pfam" id="PF23759">
    <property type="entry name" value="GBD_T9SS_assoc"/>
    <property type="match status" value="2"/>
</dbReference>
<evidence type="ECO:0000313" key="4">
    <source>
        <dbReference type="EMBL" id="AWA29574.1"/>
    </source>
</evidence>
<dbReference type="InterPro" id="IPR047589">
    <property type="entry name" value="DUF11_rpt"/>
</dbReference>
<dbReference type="EMBL" id="CP028811">
    <property type="protein sequence ID" value="AWA29574.1"/>
    <property type="molecule type" value="Genomic_DNA"/>
</dbReference>
<feature type="domain" description="Fibronectin type-III" evidence="3">
    <location>
        <begin position="368"/>
        <end position="459"/>
    </location>
</feature>
<reference evidence="4 5" key="1">
    <citation type="submission" date="2018-04" db="EMBL/GenBank/DDBJ databases">
        <title>Genome sequencing of Flavobacterium sp. HYN0048.</title>
        <authorList>
            <person name="Yi H."/>
            <person name="Baek C."/>
        </authorList>
    </citation>
    <scope>NUCLEOTIDE SEQUENCE [LARGE SCALE GENOMIC DNA]</scope>
    <source>
        <strain evidence="4 5">HYN0048</strain>
    </source>
</reference>
<dbReference type="InterPro" id="IPR036116">
    <property type="entry name" value="FN3_sf"/>
</dbReference>
<dbReference type="InterPro" id="IPR003961">
    <property type="entry name" value="FN3_dom"/>
</dbReference>
<feature type="chain" id="PRO_5015751648" description="Fibronectin type-III domain-containing protein" evidence="2">
    <location>
        <begin position="20"/>
        <end position="1761"/>
    </location>
</feature>
<dbReference type="Pfam" id="PF18962">
    <property type="entry name" value="Por_Secre_tail"/>
    <property type="match status" value="1"/>
</dbReference>
<gene>
    <name evidence="4" type="ORF">HYN48_05430</name>
</gene>
<dbReference type="NCBIfam" id="TIGR04183">
    <property type="entry name" value="Por_Secre_tail"/>
    <property type="match status" value="1"/>
</dbReference>
<dbReference type="InterPro" id="IPR056600">
    <property type="entry name" value="GBD_T9SS_assoc"/>
</dbReference>